<dbReference type="HOGENOM" id="CLU_2235972_0_0_1"/>
<dbReference type="EMBL" id="DS995705">
    <property type="protein sequence ID" value="EEQ33067.1"/>
    <property type="molecule type" value="Genomic_DNA"/>
</dbReference>
<dbReference type="VEuPathDB" id="FungiDB:MCYG_05886"/>
<dbReference type="RefSeq" id="XP_002846017.1">
    <property type="nucleotide sequence ID" value="XM_002845971.1"/>
</dbReference>
<organism evidence="1 2">
    <name type="scientific">Arthroderma otae (strain ATCC MYA-4605 / CBS 113480)</name>
    <name type="common">Microsporum canis</name>
    <dbReference type="NCBI Taxonomy" id="554155"/>
    <lineage>
        <taxon>Eukaryota</taxon>
        <taxon>Fungi</taxon>
        <taxon>Dikarya</taxon>
        <taxon>Ascomycota</taxon>
        <taxon>Pezizomycotina</taxon>
        <taxon>Eurotiomycetes</taxon>
        <taxon>Eurotiomycetidae</taxon>
        <taxon>Onygenales</taxon>
        <taxon>Arthrodermataceae</taxon>
        <taxon>Microsporum</taxon>
    </lineage>
</organism>
<accession>C5FT64</accession>
<evidence type="ECO:0000313" key="1">
    <source>
        <dbReference type="EMBL" id="EEQ33067.1"/>
    </source>
</evidence>
<sequence>MEPPVVYTEHIPDHPPQLRSYQVRLAACSFETTSKTCQSEKQGCMHLSVPTMYTTTAPTTYQSAMAIINSSSRAVNDLMSMFKARITLMFPWISQMSDMQAECAG</sequence>
<reference evidence="2" key="1">
    <citation type="journal article" date="2012" name="MBio">
        <title>Comparative genome analysis of Trichophyton rubrum and related dermatophytes reveals candidate genes involved in infection.</title>
        <authorList>
            <person name="Martinez D.A."/>
            <person name="Oliver B.G."/>
            <person name="Graeser Y."/>
            <person name="Goldberg J.M."/>
            <person name="Li W."/>
            <person name="Martinez-Rossi N.M."/>
            <person name="Monod M."/>
            <person name="Shelest E."/>
            <person name="Barton R.C."/>
            <person name="Birch E."/>
            <person name="Brakhage A.A."/>
            <person name="Chen Z."/>
            <person name="Gurr S.J."/>
            <person name="Heiman D."/>
            <person name="Heitman J."/>
            <person name="Kosti I."/>
            <person name="Rossi A."/>
            <person name="Saif S."/>
            <person name="Samalova M."/>
            <person name="Saunders C.W."/>
            <person name="Shea T."/>
            <person name="Summerbell R.C."/>
            <person name="Xu J."/>
            <person name="Young S."/>
            <person name="Zeng Q."/>
            <person name="Birren B.W."/>
            <person name="Cuomo C.A."/>
            <person name="White T.C."/>
        </authorList>
    </citation>
    <scope>NUCLEOTIDE SEQUENCE [LARGE SCALE GENOMIC DNA]</scope>
    <source>
        <strain evidence="2">ATCC MYA-4605 / CBS 113480</strain>
    </source>
</reference>
<evidence type="ECO:0000313" key="2">
    <source>
        <dbReference type="Proteomes" id="UP000002035"/>
    </source>
</evidence>
<gene>
    <name evidence="1" type="ORF">MCYG_05886</name>
</gene>
<protein>
    <submittedName>
        <fullName evidence="1">Uncharacterized protein</fullName>
    </submittedName>
</protein>
<keyword evidence="2" id="KW-1185">Reference proteome</keyword>
<dbReference type="GeneID" id="9224306"/>
<dbReference type="AlphaFoldDB" id="C5FT64"/>
<name>C5FT64_ARTOC</name>
<proteinExistence type="predicted"/>
<dbReference type="Proteomes" id="UP000002035">
    <property type="component" value="Unassembled WGS sequence"/>
</dbReference>